<feature type="transmembrane region" description="Helical" evidence="1">
    <location>
        <begin position="10"/>
        <end position="29"/>
    </location>
</feature>
<accession>A0ABX9KL91</accession>
<proteinExistence type="predicted"/>
<comment type="caution">
    <text evidence="2">The sequence shown here is derived from an EMBL/GenBank/DDBJ whole genome shotgun (WGS) entry which is preliminary data.</text>
</comment>
<organism evidence="2 3">
    <name type="scientific">Psychrilyobacter piezotolerans</name>
    <dbReference type="NCBI Taxonomy" id="2293438"/>
    <lineage>
        <taxon>Bacteria</taxon>
        <taxon>Fusobacteriati</taxon>
        <taxon>Fusobacteriota</taxon>
        <taxon>Fusobacteriia</taxon>
        <taxon>Fusobacteriales</taxon>
        <taxon>Fusobacteriaceae</taxon>
        <taxon>Psychrilyobacter</taxon>
    </lineage>
</organism>
<sequence length="322" mass="36519">MAKRQKKSKLLSIIIFLVITLIGLLYMNISSNNKRIIDLPRYMVIGKENVFVVYEDKLSLSIPFDIQLDGDKTIADLDKVGNYRGIMDGINELLPEKVDTFEVVKKGEVRLNVAYKYNVPEVMIEDKRYVLTSNLNSLFMKKYYKSNGETAENVIVDVLNGNGKSGYAGRTGKKIEEALSYKYNAANYERDSEYSYIINKDLQTNQIEALVMSLDEKYIKIKSELDLPTLANAVIILGKEENIQTKINIHGADKVTVNAKNLLVKNGYKNISTGTEKGNLTVVDYRAEDYYIAYKIAKKLGIQNMVESNNGENNIINVYIKE</sequence>
<keyword evidence="1" id="KW-0812">Transmembrane</keyword>
<evidence type="ECO:0000313" key="3">
    <source>
        <dbReference type="Proteomes" id="UP000263486"/>
    </source>
</evidence>
<protein>
    <submittedName>
        <fullName evidence="2">LytR family transcriptional regulator</fullName>
    </submittedName>
</protein>
<dbReference type="EMBL" id="QUAJ01000001">
    <property type="protein sequence ID" value="REI43325.1"/>
    <property type="molecule type" value="Genomic_DNA"/>
</dbReference>
<dbReference type="Proteomes" id="UP000263486">
    <property type="component" value="Unassembled WGS sequence"/>
</dbReference>
<keyword evidence="1" id="KW-1133">Transmembrane helix</keyword>
<name>A0ABX9KL91_9FUSO</name>
<evidence type="ECO:0000256" key="1">
    <source>
        <dbReference type="SAM" id="Phobius"/>
    </source>
</evidence>
<reference evidence="2 3" key="1">
    <citation type="submission" date="2018-08" db="EMBL/GenBank/DDBJ databases">
        <title>Draft genome sequence of Psychrilyobacter sp. strain SD5 isolated from Black Sea water.</title>
        <authorList>
            <person name="Yadav S."/>
            <person name="Villanueva L."/>
            <person name="Damste J.S.S."/>
        </authorList>
    </citation>
    <scope>NUCLEOTIDE SEQUENCE [LARGE SCALE GENOMIC DNA]</scope>
    <source>
        <strain evidence="2 3">SD5</strain>
    </source>
</reference>
<keyword evidence="3" id="KW-1185">Reference proteome</keyword>
<gene>
    <name evidence="2" type="ORF">DYH56_01325</name>
</gene>
<dbReference type="RefSeq" id="WP_114641044.1">
    <property type="nucleotide sequence ID" value="NZ_JAACIO010000001.1"/>
</dbReference>
<evidence type="ECO:0000313" key="2">
    <source>
        <dbReference type="EMBL" id="REI43325.1"/>
    </source>
</evidence>
<keyword evidence="1" id="KW-0472">Membrane</keyword>